<evidence type="ECO:0000259" key="1">
    <source>
        <dbReference type="Pfam" id="PF22526"/>
    </source>
</evidence>
<gene>
    <name evidence="2" type="ORF">H9943_00840</name>
</gene>
<feature type="domain" description="DUF7000" evidence="1">
    <location>
        <begin position="2"/>
        <end position="133"/>
    </location>
</feature>
<dbReference type="InterPro" id="IPR054269">
    <property type="entry name" value="DUF7000"/>
</dbReference>
<accession>A0A9D2M0W4</accession>
<reference evidence="2" key="2">
    <citation type="submission" date="2021-04" db="EMBL/GenBank/DDBJ databases">
        <authorList>
            <person name="Gilroy R."/>
        </authorList>
    </citation>
    <scope>NUCLEOTIDE SEQUENCE</scope>
    <source>
        <strain evidence="2">ChiBcec8-14828</strain>
    </source>
</reference>
<organism evidence="2 3">
    <name type="scientific">Candidatus Ruthenibacterium avium</name>
    <dbReference type="NCBI Taxonomy" id="2838751"/>
    <lineage>
        <taxon>Bacteria</taxon>
        <taxon>Bacillati</taxon>
        <taxon>Bacillota</taxon>
        <taxon>Clostridia</taxon>
        <taxon>Eubacteriales</taxon>
        <taxon>Oscillospiraceae</taxon>
        <taxon>Ruthenibacterium</taxon>
    </lineage>
</organism>
<reference evidence="2" key="1">
    <citation type="journal article" date="2021" name="PeerJ">
        <title>Extensive microbial diversity within the chicken gut microbiome revealed by metagenomics and culture.</title>
        <authorList>
            <person name="Gilroy R."/>
            <person name="Ravi A."/>
            <person name="Getino M."/>
            <person name="Pursley I."/>
            <person name="Horton D.L."/>
            <person name="Alikhan N.F."/>
            <person name="Baker D."/>
            <person name="Gharbi K."/>
            <person name="Hall N."/>
            <person name="Watson M."/>
            <person name="Adriaenssens E.M."/>
            <person name="Foster-Nyarko E."/>
            <person name="Jarju S."/>
            <person name="Secka A."/>
            <person name="Antonio M."/>
            <person name="Oren A."/>
            <person name="Chaudhuri R.R."/>
            <person name="La Ragione R."/>
            <person name="Hildebrand F."/>
            <person name="Pallen M.J."/>
        </authorList>
    </citation>
    <scope>NUCLEOTIDE SEQUENCE</scope>
    <source>
        <strain evidence="2">ChiBcec8-14828</strain>
    </source>
</reference>
<comment type="caution">
    <text evidence="2">The sequence shown here is derived from an EMBL/GenBank/DDBJ whole genome shotgun (WGS) entry which is preliminary data.</text>
</comment>
<sequence>MSYQEWVRAFRYLRKELEQRMPEYTFQAAIVENAMDYSYFQFSDESLKKAGLKIVVAFCHREFELEVWLSGVNRKAQWEWAQKLSKAAYTGQLTDDPKHTDYILRLPAESDLADGEKTAAAVQAAAMKMLGQIG</sequence>
<name>A0A9D2M0W4_9FIRM</name>
<proteinExistence type="predicted"/>
<dbReference type="Proteomes" id="UP000824209">
    <property type="component" value="Unassembled WGS sequence"/>
</dbReference>
<protein>
    <recommendedName>
        <fullName evidence="1">DUF7000 domain-containing protein</fullName>
    </recommendedName>
</protein>
<evidence type="ECO:0000313" key="2">
    <source>
        <dbReference type="EMBL" id="HJB38922.1"/>
    </source>
</evidence>
<dbReference type="Pfam" id="PF22526">
    <property type="entry name" value="DUF7000"/>
    <property type="match status" value="1"/>
</dbReference>
<evidence type="ECO:0000313" key="3">
    <source>
        <dbReference type="Proteomes" id="UP000824209"/>
    </source>
</evidence>
<dbReference type="EMBL" id="DWYA01000008">
    <property type="protein sequence ID" value="HJB38922.1"/>
    <property type="molecule type" value="Genomic_DNA"/>
</dbReference>
<dbReference type="AlphaFoldDB" id="A0A9D2M0W4"/>